<accession>A0ABX7WZ54</accession>
<organism evidence="2 3">
    <name type="scientific">Candidatus Thiothrix anitrata</name>
    <dbReference type="NCBI Taxonomy" id="2823902"/>
    <lineage>
        <taxon>Bacteria</taxon>
        <taxon>Pseudomonadati</taxon>
        <taxon>Pseudomonadota</taxon>
        <taxon>Gammaproteobacteria</taxon>
        <taxon>Thiotrichales</taxon>
        <taxon>Thiotrichaceae</taxon>
        <taxon>Thiothrix</taxon>
    </lineage>
</organism>
<evidence type="ECO:0000313" key="3">
    <source>
        <dbReference type="Proteomes" id="UP000672027"/>
    </source>
</evidence>
<dbReference type="PANTHER" id="PTHR13504">
    <property type="entry name" value="FIDO DOMAIN-CONTAINING PROTEIN DDB_G0283145"/>
    <property type="match status" value="1"/>
</dbReference>
<evidence type="ECO:0000313" key="2">
    <source>
        <dbReference type="EMBL" id="QTR48920.1"/>
    </source>
</evidence>
<dbReference type="Pfam" id="PF02661">
    <property type="entry name" value="Fic"/>
    <property type="match status" value="1"/>
</dbReference>
<dbReference type="InterPro" id="IPR040198">
    <property type="entry name" value="Fido_containing"/>
</dbReference>
<proteinExistence type="predicted"/>
<dbReference type="InterPro" id="IPR036597">
    <property type="entry name" value="Fido-like_dom_sf"/>
</dbReference>
<dbReference type="SUPFAM" id="SSF140931">
    <property type="entry name" value="Fic-like"/>
    <property type="match status" value="1"/>
</dbReference>
<reference evidence="2 3" key="1">
    <citation type="submission" date="2021-04" db="EMBL/GenBank/DDBJ databases">
        <title>Genomics, taxonomy and metabolism of representatives of sulfur bacteria of the genus Thiothrix: Thiothrix fructosivorans QT, Thiothrix unzii A1T and three new species, Thiothrix subterranea sp. nov., Thiothrix litoralis sp. nov. and 'Candidatus Thiothrix anitrata' sp. nov.</title>
        <authorList>
            <person name="Ravin N.V."/>
            <person name="Smolyakov D."/>
            <person name="Rudenko T.S."/>
            <person name="Mardanov A.V."/>
            <person name="Beletsky A.V."/>
            <person name="Markov N.D."/>
            <person name="Fomenkov A.I."/>
            <person name="Roberts R.J."/>
            <person name="Karnachuk O.V."/>
            <person name="Novikov A."/>
            <person name="Grabovich M.Y."/>
        </authorList>
    </citation>
    <scope>NUCLEOTIDE SEQUENCE [LARGE SCALE GENOMIC DNA]</scope>
    <source>
        <strain evidence="2 3">A52</strain>
    </source>
</reference>
<dbReference type="Proteomes" id="UP000672027">
    <property type="component" value="Chromosome"/>
</dbReference>
<dbReference type="PANTHER" id="PTHR13504:SF38">
    <property type="entry name" value="FIDO DOMAIN-CONTAINING PROTEIN"/>
    <property type="match status" value="1"/>
</dbReference>
<dbReference type="EMBL" id="CP072800">
    <property type="protein sequence ID" value="QTR48920.1"/>
    <property type="molecule type" value="Genomic_DNA"/>
</dbReference>
<gene>
    <name evidence="2" type="ORF">J8380_11590</name>
</gene>
<feature type="domain" description="Fido" evidence="1">
    <location>
        <begin position="108"/>
        <end position="232"/>
    </location>
</feature>
<dbReference type="InterPro" id="IPR003812">
    <property type="entry name" value="Fido"/>
</dbReference>
<dbReference type="Gene3D" id="1.10.3290.10">
    <property type="entry name" value="Fido-like domain"/>
    <property type="match status" value="1"/>
</dbReference>
<name>A0ABX7WZ54_9GAMM</name>
<dbReference type="PROSITE" id="PS51459">
    <property type="entry name" value="FIDO"/>
    <property type="match status" value="1"/>
</dbReference>
<sequence>MQNPTYQFQTSFQLTSKLATIDAAQADIQRLRAQQPDRWQPIQQKLRAEWTYDSNAIEGSTLTLGETIFFLQEGLTVEGKPFKDFLDARNHAEAIDLLFDVVAQKRAISEGLIKELNALLLAGVLQQDGSIHHYIEPLQVPLEMQQLCDWVNANLNQLHAVTVAGIAHYNMVRIHPLDDGNGRGARILMNLILLIQGYTPVIVRTTKRRIYLQALAAADRDDIEPFLDFIADSMLDTQRVILEELR</sequence>
<dbReference type="RefSeq" id="WP_210225790.1">
    <property type="nucleotide sequence ID" value="NZ_CP072800.1"/>
</dbReference>
<protein>
    <submittedName>
        <fullName evidence="2">Fic family protein</fullName>
    </submittedName>
</protein>
<evidence type="ECO:0000259" key="1">
    <source>
        <dbReference type="PROSITE" id="PS51459"/>
    </source>
</evidence>
<keyword evidence="3" id="KW-1185">Reference proteome</keyword>